<reference evidence="2" key="1">
    <citation type="journal article" date="2020" name="Ecol. Evol.">
        <title>Genome structure and content of the rice root-knot nematode (Meloidogyne graminicola).</title>
        <authorList>
            <person name="Phan N.T."/>
            <person name="Danchin E.G.J."/>
            <person name="Klopp C."/>
            <person name="Perfus-Barbeoch L."/>
            <person name="Kozlowski D.K."/>
            <person name="Koutsovoulos G.D."/>
            <person name="Lopez-Roques C."/>
            <person name="Bouchez O."/>
            <person name="Zahm M."/>
            <person name="Besnard G."/>
            <person name="Bellafiore S."/>
        </authorList>
    </citation>
    <scope>NUCLEOTIDE SEQUENCE</scope>
    <source>
        <strain evidence="2">VN-18</strain>
    </source>
</reference>
<evidence type="ECO:0000313" key="2">
    <source>
        <dbReference type="EMBL" id="KAF7625974.1"/>
    </source>
</evidence>
<proteinExistence type="predicted"/>
<dbReference type="AlphaFoldDB" id="A0A8S9Z6S6"/>
<gene>
    <name evidence="2" type="ORF">Mgra_00009851</name>
</gene>
<evidence type="ECO:0000256" key="1">
    <source>
        <dbReference type="SAM" id="MobiDB-lite"/>
    </source>
</evidence>
<protein>
    <submittedName>
        <fullName evidence="2">Uncharacterized protein</fullName>
    </submittedName>
</protein>
<dbReference type="Proteomes" id="UP000605970">
    <property type="component" value="Unassembled WGS sequence"/>
</dbReference>
<feature type="compositionally biased region" description="Polar residues" evidence="1">
    <location>
        <begin position="130"/>
        <end position="151"/>
    </location>
</feature>
<keyword evidence="3" id="KW-1185">Reference proteome</keyword>
<accession>A0A8S9Z6S6</accession>
<evidence type="ECO:0000313" key="3">
    <source>
        <dbReference type="Proteomes" id="UP000605970"/>
    </source>
</evidence>
<dbReference type="EMBL" id="JABEBT010000189">
    <property type="protein sequence ID" value="KAF7625974.1"/>
    <property type="molecule type" value="Genomic_DNA"/>
</dbReference>
<feature type="region of interest" description="Disordered" evidence="1">
    <location>
        <begin position="127"/>
        <end position="151"/>
    </location>
</feature>
<feature type="non-terminal residue" evidence="2">
    <location>
        <position position="151"/>
    </location>
</feature>
<comment type="caution">
    <text evidence="2">The sequence shown here is derived from an EMBL/GenBank/DDBJ whole genome shotgun (WGS) entry which is preliminary data.</text>
</comment>
<feature type="non-terminal residue" evidence="2">
    <location>
        <position position="1"/>
    </location>
</feature>
<organism evidence="2 3">
    <name type="scientific">Meloidogyne graminicola</name>
    <dbReference type="NCBI Taxonomy" id="189291"/>
    <lineage>
        <taxon>Eukaryota</taxon>
        <taxon>Metazoa</taxon>
        <taxon>Ecdysozoa</taxon>
        <taxon>Nematoda</taxon>
        <taxon>Chromadorea</taxon>
        <taxon>Rhabditida</taxon>
        <taxon>Tylenchina</taxon>
        <taxon>Tylenchomorpha</taxon>
        <taxon>Tylenchoidea</taxon>
        <taxon>Meloidogynidae</taxon>
        <taxon>Meloidogyninae</taxon>
        <taxon>Meloidogyne</taxon>
    </lineage>
</organism>
<name>A0A8S9Z6S6_9BILA</name>
<feature type="region of interest" description="Disordered" evidence="1">
    <location>
        <begin position="16"/>
        <end position="39"/>
    </location>
</feature>
<sequence length="151" mass="16827">HVADRQKAFEEKCLELFGESPEAGNNEEGEQTEEQTAAEGYGGYINEHTYTVPQYASPTEEELYEKTRQDSIRHYQAEEQARQMGLNIGSQGSGSNVQGHSGYVLDFQNQLTSQPVQGYAFQGQMIDFQGQGSDQGTFTKNQQSGTRSESR</sequence>